<feature type="transmembrane region" description="Helical" evidence="11">
    <location>
        <begin position="103"/>
        <end position="125"/>
    </location>
</feature>
<feature type="transmembrane region" description="Helical" evidence="11">
    <location>
        <begin position="171"/>
        <end position="192"/>
    </location>
</feature>
<dbReference type="GO" id="GO:0005886">
    <property type="term" value="C:plasma membrane"/>
    <property type="evidence" value="ECO:0007669"/>
    <property type="project" value="UniProtKB-SubCell"/>
</dbReference>
<comment type="caution">
    <text evidence="12">Lacks conserved residue(s) required for the propagation of feature annotation.</text>
</comment>
<keyword evidence="7 11" id="KW-0812">Transmembrane</keyword>
<protein>
    <recommendedName>
        <fullName evidence="4 12">sn-glycerol-3-phosphate transport system permease protein UgpE</fullName>
    </recommendedName>
</protein>
<evidence type="ECO:0000256" key="8">
    <source>
        <dbReference type="ARBA" id="ARBA00022989"/>
    </source>
</evidence>
<dbReference type="Gene3D" id="1.10.3720.10">
    <property type="entry name" value="MetI-like"/>
    <property type="match status" value="1"/>
</dbReference>
<dbReference type="Proteomes" id="UP000028981">
    <property type="component" value="Unassembled WGS sequence"/>
</dbReference>
<accession>A0A087M671</accession>
<keyword evidence="6 12" id="KW-1003">Cell membrane</keyword>
<evidence type="ECO:0000256" key="12">
    <source>
        <dbReference type="RuleBase" id="RU363056"/>
    </source>
</evidence>
<keyword evidence="8 11" id="KW-1133">Transmembrane helix</keyword>
<dbReference type="SUPFAM" id="SSF161098">
    <property type="entry name" value="MetI-like"/>
    <property type="match status" value="1"/>
</dbReference>
<organism evidence="14 15">
    <name type="scientific">Devosia riboflavina</name>
    <dbReference type="NCBI Taxonomy" id="46914"/>
    <lineage>
        <taxon>Bacteria</taxon>
        <taxon>Pseudomonadati</taxon>
        <taxon>Pseudomonadota</taxon>
        <taxon>Alphaproteobacteria</taxon>
        <taxon>Hyphomicrobiales</taxon>
        <taxon>Devosiaceae</taxon>
        <taxon>Devosia</taxon>
    </lineage>
</organism>
<feature type="transmembrane region" description="Helical" evidence="11">
    <location>
        <begin position="137"/>
        <end position="159"/>
    </location>
</feature>
<comment type="subcellular location">
    <subcellularLocation>
        <location evidence="12">Cell inner membrane</location>
        <topology evidence="12">Multi-pass membrane protein</topology>
    </subcellularLocation>
    <subcellularLocation>
        <location evidence="1 11">Cell membrane</location>
        <topology evidence="1 11">Multi-pass membrane protein</topology>
    </subcellularLocation>
</comment>
<evidence type="ECO:0000259" key="13">
    <source>
        <dbReference type="PROSITE" id="PS50928"/>
    </source>
</evidence>
<feature type="domain" description="ABC transmembrane type-1" evidence="13">
    <location>
        <begin position="71"/>
        <end position="292"/>
    </location>
</feature>
<evidence type="ECO:0000256" key="11">
    <source>
        <dbReference type="RuleBase" id="RU363032"/>
    </source>
</evidence>
<evidence type="ECO:0000256" key="6">
    <source>
        <dbReference type="ARBA" id="ARBA00022475"/>
    </source>
</evidence>
<name>A0A087M671_9HYPH</name>
<comment type="similarity">
    <text evidence="2 11">Belongs to the binding-protein-dependent transport system permease family.</text>
</comment>
<dbReference type="STRING" id="46914.JP75_05375"/>
<evidence type="ECO:0000256" key="7">
    <source>
        <dbReference type="ARBA" id="ARBA00022692"/>
    </source>
</evidence>
<dbReference type="AlphaFoldDB" id="A0A087M671"/>
<dbReference type="PANTHER" id="PTHR43744:SF8">
    <property type="entry name" value="SN-GLYCEROL-3-PHOSPHATE TRANSPORT SYSTEM PERMEASE PROTEIN UGPE"/>
    <property type="match status" value="1"/>
</dbReference>
<dbReference type="OrthoDB" id="9815445at2"/>
<keyword evidence="5 11" id="KW-0813">Transport</keyword>
<comment type="subunit">
    <text evidence="3 12">The complex is composed of two ATP-binding proteins (UgpC), two transmembrane proteins (UgpA and UgpE) and a solute-binding protein (UgpB).</text>
</comment>
<dbReference type="RefSeq" id="WP_035080091.1">
    <property type="nucleotide sequence ID" value="NZ_JQGC01000003.1"/>
</dbReference>
<keyword evidence="9 11" id="KW-0472">Membrane</keyword>
<evidence type="ECO:0000256" key="5">
    <source>
        <dbReference type="ARBA" id="ARBA00022448"/>
    </source>
</evidence>
<dbReference type="InterPro" id="IPR000515">
    <property type="entry name" value="MetI-like"/>
</dbReference>
<comment type="function">
    <text evidence="10 12">Part of the ABC transporter complex UgpBAEC involved in sn-glycerol-3-phosphate (G3P) import. Probably responsible for the translocation of the substrate across the membrane.</text>
</comment>
<keyword evidence="15" id="KW-1185">Reference proteome</keyword>
<evidence type="ECO:0000313" key="14">
    <source>
        <dbReference type="EMBL" id="KFL32374.1"/>
    </source>
</evidence>
<evidence type="ECO:0000256" key="4">
    <source>
        <dbReference type="ARBA" id="ARBA00020515"/>
    </source>
</evidence>
<gene>
    <name evidence="12" type="primary">ugpE</name>
    <name evidence="14" type="ORF">JP75_05375</name>
</gene>
<proteinExistence type="inferred from homology"/>
<feature type="transmembrane region" description="Helical" evidence="11">
    <location>
        <begin position="7"/>
        <end position="25"/>
    </location>
</feature>
<dbReference type="Pfam" id="PF00528">
    <property type="entry name" value="BPD_transp_1"/>
    <property type="match status" value="1"/>
</dbReference>
<dbReference type="PROSITE" id="PS50928">
    <property type="entry name" value="ABC_TM1"/>
    <property type="match status" value="1"/>
</dbReference>
<keyword evidence="12" id="KW-0997">Cell inner membrane</keyword>
<evidence type="ECO:0000256" key="3">
    <source>
        <dbReference type="ARBA" id="ARBA00011557"/>
    </source>
</evidence>
<feature type="transmembrane region" description="Helical" evidence="11">
    <location>
        <begin position="223"/>
        <end position="240"/>
    </location>
</feature>
<feature type="transmembrane region" description="Helical" evidence="11">
    <location>
        <begin position="75"/>
        <end position="97"/>
    </location>
</feature>
<reference evidence="14 15" key="1">
    <citation type="submission" date="2014-08" db="EMBL/GenBank/DDBJ databases">
        <authorList>
            <person name="Hassan Y.I."/>
            <person name="Lepp D."/>
            <person name="Zhou T."/>
        </authorList>
    </citation>
    <scope>NUCLEOTIDE SEQUENCE [LARGE SCALE GENOMIC DNA]</scope>
    <source>
        <strain evidence="14 15">IFO13584</strain>
    </source>
</reference>
<evidence type="ECO:0000313" key="15">
    <source>
        <dbReference type="Proteomes" id="UP000028981"/>
    </source>
</evidence>
<dbReference type="EMBL" id="JQGC01000003">
    <property type="protein sequence ID" value="KFL32374.1"/>
    <property type="molecule type" value="Genomic_DNA"/>
</dbReference>
<dbReference type="InterPro" id="IPR035906">
    <property type="entry name" value="MetI-like_sf"/>
</dbReference>
<sequence>MVENARSLNLVASAVLFLGMLYILGPLYLTLTTSTQSYEFMLRNGLVWYPGDQFFTNVIRIFSETRIPQQMANSLVVAVGDALVTCVLSFISAYALVFFPVRWGSVVFASILATIMLPLDIRVITTYQVASNVLSPINALLDIIGLNGLIAGVFGAPVVLEWSVLNTHFGLIAPLVAHGTGTFLFRQFFLVLPKDLVKAARMDGAGPIRFLFDILLPLSRPSFAALFVLTFLGGWTQYLWPLVASSTPNMQTAVVGLARLAPDMEGVMPDFPLIMAGAVVVSIIPLVMIAVLQRYLVRGLVLSEK</sequence>
<feature type="transmembrane region" description="Helical" evidence="11">
    <location>
        <begin position="273"/>
        <end position="297"/>
    </location>
</feature>
<dbReference type="GO" id="GO:0055085">
    <property type="term" value="P:transmembrane transport"/>
    <property type="evidence" value="ECO:0007669"/>
    <property type="project" value="InterPro"/>
</dbReference>
<comment type="caution">
    <text evidence="14">The sequence shown here is derived from an EMBL/GenBank/DDBJ whole genome shotgun (WGS) entry which is preliminary data.</text>
</comment>
<evidence type="ECO:0000256" key="9">
    <source>
        <dbReference type="ARBA" id="ARBA00023136"/>
    </source>
</evidence>
<evidence type="ECO:0000256" key="2">
    <source>
        <dbReference type="ARBA" id="ARBA00009306"/>
    </source>
</evidence>
<evidence type="ECO:0000256" key="1">
    <source>
        <dbReference type="ARBA" id="ARBA00004651"/>
    </source>
</evidence>
<dbReference type="PANTHER" id="PTHR43744">
    <property type="entry name" value="ABC TRANSPORTER PERMEASE PROTEIN MG189-RELATED-RELATED"/>
    <property type="match status" value="1"/>
</dbReference>
<dbReference type="CDD" id="cd06261">
    <property type="entry name" value="TM_PBP2"/>
    <property type="match status" value="1"/>
</dbReference>
<evidence type="ECO:0000256" key="10">
    <source>
        <dbReference type="ARBA" id="ARBA00037054"/>
    </source>
</evidence>